<feature type="domain" description="NAD-dependent epimerase/dehydratase" evidence="6">
    <location>
        <begin position="2"/>
        <end position="235"/>
    </location>
</feature>
<proteinExistence type="inferred from homology"/>
<protein>
    <recommendedName>
        <fullName evidence="3">UDP-glucose 4-epimerase</fullName>
    </recommendedName>
    <alternativeName>
        <fullName evidence="5">Galactowaldenase</fullName>
    </alternativeName>
    <alternativeName>
        <fullName evidence="4">UDP-galactose 4-epimerase</fullName>
    </alternativeName>
</protein>
<evidence type="ECO:0000256" key="1">
    <source>
        <dbReference type="ARBA" id="ARBA00004947"/>
    </source>
</evidence>
<reference evidence="7 8" key="1">
    <citation type="submission" date="2022-03" db="EMBL/GenBank/DDBJ databases">
        <authorList>
            <person name="He Y."/>
        </authorList>
    </citation>
    <scope>NUCLEOTIDE SEQUENCE [LARGE SCALE GENOMIC DNA]</scope>
    <source>
        <strain evidence="7 8">TK19116</strain>
    </source>
</reference>
<dbReference type="Proteomes" id="UP001203945">
    <property type="component" value="Unassembled WGS sequence"/>
</dbReference>
<name>A0ABT1MSG2_9RHOB</name>
<evidence type="ECO:0000256" key="4">
    <source>
        <dbReference type="ARBA" id="ARBA00031367"/>
    </source>
</evidence>
<evidence type="ECO:0000256" key="2">
    <source>
        <dbReference type="ARBA" id="ARBA00007637"/>
    </source>
</evidence>
<comment type="caution">
    <text evidence="7">The sequence shown here is derived from an EMBL/GenBank/DDBJ whole genome shotgun (WGS) entry which is preliminary data.</text>
</comment>
<sequence length="306" mass="33136">MILIFGGTGFIGKHILLDLRRAGHTATVISRSPEMGFLERHAPDAPAIRLEDLMAEPDPIFSQARAVIWAAGQTTPASNPGRPWDEPALNLEPLIWAADHAASAGAHLVYLSSGGSVYGQLPATGRIREDQPLRPLSPYGMGKQMAEAGIEFLARARGLRATILRPSNPIGRWQSNRAQGVVGALFRAARARQPFPMLGDGSVVRDFLPVEDLSRAIRMTLDDPLASLGKVWNVGSGQGHSIAEVHAIAERITGHDIPVDRRPARPADPSYVVLDTTRIERDLGWRATTGLKQAMQAVWDHDAGLD</sequence>
<dbReference type="SUPFAM" id="SSF51735">
    <property type="entry name" value="NAD(P)-binding Rossmann-fold domains"/>
    <property type="match status" value="1"/>
</dbReference>
<evidence type="ECO:0000313" key="8">
    <source>
        <dbReference type="Proteomes" id="UP001203945"/>
    </source>
</evidence>
<evidence type="ECO:0000256" key="5">
    <source>
        <dbReference type="ARBA" id="ARBA00033067"/>
    </source>
</evidence>
<dbReference type="PANTHER" id="PTHR43725">
    <property type="entry name" value="UDP-GLUCOSE 4-EPIMERASE"/>
    <property type="match status" value="1"/>
</dbReference>
<keyword evidence="8" id="KW-1185">Reference proteome</keyword>
<dbReference type="PANTHER" id="PTHR43725:SF53">
    <property type="entry name" value="UDP-ARABINOSE 4-EPIMERASE 1"/>
    <property type="match status" value="1"/>
</dbReference>
<accession>A0ABT1MSG2</accession>
<comment type="pathway">
    <text evidence="1">Carbohydrate metabolism; galactose metabolism.</text>
</comment>
<comment type="similarity">
    <text evidence="2">Belongs to the NAD(P)-dependent epimerase/dehydratase family.</text>
</comment>
<evidence type="ECO:0000256" key="3">
    <source>
        <dbReference type="ARBA" id="ARBA00018569"/>
    </source>
</evidence>
<evidence type="ECO:0000259" key="6">
    <source>
        <dbReference type="Pfam" id="PF01370"/>
    </source>
</evidence>
<dbReference type="Pfam" id="PF01370">
    <property type="entry name" value="Epimerase"/>
    <property type="match status" value="1"/>
</dbReference>
<gene>
    <name evidence="7" type="ORF">MLD63_12475</name>
</gene>
<dbReference type="EMBL" id="JAKZEU010000004">
    <property type="protein sequence ID" value="MCQ0971237.1"/>
    <property type="molecule type" value="Genomic_DNA"/>
</dbReference>
<evidence type="ECO:0000313" key="7">
    <source>
        <dbReference type="EMBL" id="MCQ0971237.1"/>
    </source>
</evidence>
<dbReference type="InterPro" id="IPR036291">
    <property type="entry name" value="NAD(P)-bd_dom_sf"/>
</dbReference>
<dbReference type="Gene3D" id="3.40.50.720">
    <property type="entry name" value="NAD(P)-binding Rossmann-like Domain"/>
    <property type="match status" value="1"/>
</dbReference>
<dbReference type="InterPro" id="IPR001509">
    <property type="entry name" value="Epimerase_deHydtase"/>
</dbReference>
<organism evidence="7 8">
    <name type="scientific">Paracoccus albicereus</name>
    <dbReference type="NCBI Taxonomy" id="2922394"/>
    <lineage>
        <taxon>Bacteria</taxon>
        <taxon>Pseudomonadati</taxon>
        <taxon>Pseudomonadota</taxon>
        <taxon>Alphaproteobacteria</taxon>
        <taxon>Rhodobacterales</taxon>
        <taxon>Paracoccaceae</taxon>
        <taxon>Paracoccus</taxon>
    </lineage>
</organism>